<dbReference type="InterPro" id="IPR011990">
    <property type="entry name" value="TPR-like_helical_dom_sf"/>
</dbReference>
<keyword evidence="1" id="KW-0677">Repeat</keyword>
<dbReference type="SUPFAM" id="SSF48452">
    <property type="entry name" value="TPR-like"/>
    <property type="match status" value="1"/>
</dbReference>
<proteinExistence type="predicted"/>
<reference evidence="3" key="1">
    <citation type="journal article" date="2020" name="Fungal Divers.">
        <title>Resolving the Mortierellaceae phylogeny through synthesis of multi-gene phylogenetics and phylogenomics.</title>
        <authorList>
            <person name="Vandepol N."/>
            <person name="Liber J."/>
            <person name="Desiro A."/>
            <person name="Na H."/>
            <person name="Kennedy M."/>
            <person name="Barry K."/>
            <person name="Grigoriev I.V."/>
            <person name="Miller A.N."/>
            <person name="O'Donnell K."/>
            <person name="Stajich J.E."/>
            <person name="Bonito G."/>
        </authorList>
    </citation>
    <scope>NUCLEOTIDE SEQUENCE</scope>
    <source>
        <strain evidence="3">MES-2147</strain>
    </source>
</reference>
<name>A0A9P6M5Z5_9FUNG</name>
<dbReference type="InterPro" id="IPR031101">
    <property type="entry name" value="Ctr9"/>
</dbReference>
<dbReference type="GO" id="GO:0006355">
    <property type="term" value="P:regulation of DNA-templated transcription"/>
    <property type="evidence" value="ECO:0007669"/>
    <property type="project" value="InterPro"/>
</dbReference>
<dbReference type="Gene3D" id="1.25.40.10">
    <property type="entry name" value="Tetratricopeptide repeat domain"/>
    <property type="match status" value="1"/>
</dbReference>
<keyword evidence="2" id="KW-0802">TPR repeat</keyword>
<sequence>MFLQLREAASAIPTIWLNLALVSADMGQYRNAVLLYTSVSKKFFNDEDENVILSMAKAQYCLAKQEKCPEKMLQALSMAQKAFHLNPSDKTALYDIALIQQSYAQLISDRTANQRTVQDINHAMSGLSAAKG</sequence>
<dbReference type="EMBL" id="JAAAHW010005696">
    <property type="protein sequence ID" value="KAF9966901.1"/>
    <property type="molecule type" value="Genomic_DNA"/>
</dbReference>
<evidence type="ECO:0000313" key="4">
    <source>
        <dbReference type="Proteomes" id="UP000749646"/>
    </source>
</evidence>
<accession>A0A9P6M5Z5</accession>
<dbReference type="GO" id="GO:0006368">
    <property type="term" value="P:transcription elongation by RNA polymerase II"/>
    <property type="evidence" value="ECO:0007669"/>
    <property type="project" value="TreeGrafter"/>
</dbReference>
<gene>
    <name evidence="3" type="primary">CTR9</name>
    <name evidence="3" type="ORF">BGZ65_000212</name>
</gene>
<dbReference type="GO" id="GO:0016593">
    <property type="term" value="C:Cdc73/Paf1 complex"/>
    <property type="evidence" value="ECO:0007669"/>
    <property type="project" value="TreeGrafter"/>
</dbReference>
<comment type="caution">
    <text evidence="3">The sequence shown here is derived from an EMBL/GenBank/DDBJ whole genome shotgun (WGS) entry which is preliminary data.</text>
</comment>
<dbReference type="AlphaFoldDB" id="A0A9P6M5Z5"/>
<evidence type="ECO:0000256" key="2">
    <source>
        <dbReference type="ARBA" id="ARBA00022803"/>
    </source>
</evidence>
<evidence type="ECO:0000256" key="1">
    <source>
        <dbReference type="ARBA" id="ARBA00022737"/>
    </source>
</evidence>
<dbReference type="PANTHER" id="PTHR14027:SF2">
    <property type="entry name" value="RNA POLYMERASE-ASSOCIATED PROTEIN CTR9 HOMOLOG"/>
    <property type="match status" value="1"/>
</dbReference>
<keyword evidence="4" id="KW-1185">Reference proteome</keyword>
<dbReference type="OrthoDB" id="343875at2759"/>
<dbReference type="Proteomes" id="UP000749646">
    <property type="component" value="Unassembled WGS sequence"/>
</dbReference>
<organism evidence="3 4">
    <name type="scientific">Modicella reniformis</name>
    <dbReference type="NCBI Taxonomy" id="1440133"/>
    <lineage>
        <taxon>Eukaryota</taxon>
        <taxon>Fungi</taxon>
        <taxon>Fungi incertae sedis</taxon>
        <taxon>Mucoromycota</taxon>
        <taxon>Mortierellomycotina</taxon>
        <taxon>Mortierellomycetes</taxon>
        <taxon>Mortierellales</taxon>
        <taxon>Mortierellaceae</taxon>
        <taxon>Modicella</taxon>
    </lineage>
</organism>
<evidence type="ECO:0000313" key="3">
    <source>
        <dbReference type="EMBL" id="KAF9966901.1"/>
    </source>
</evidence>
<dbReference type="PANTHER" id="PTHR14027">
    <property type="entry name" value="RNA POLYMERASE-ASSOCIATED PROTEIN CTR9"/>
    <property type="match status" value="1"/>
</dbReference>
<dbReference type="GO" id="GO:0000993">
    <property type="term" value="F:RNA polymerase II complex binding"/>
    <property type="evidence" value="ECO:0007669"/>
    <property type="project" value="TreeGrafter"/>
</dbReference>
<protein>
    <submittedName>
        <fullName evidence="3">Protein required for normal CLN1 and CLN2 G1 cyclin expression</fullName>
    </submittedName>
</protein>